<dbReference type="EMBL" id="CAJNNW010034959">
    <property type="protein sequence ID" value="CAE8724850.1"/>
    <property type="molecule type" value="Genomic_DNA"/>
</dbReference>
<dbReference type="InterPro" id="IPR029058">
    <property type="entry name" value="AB_hydrolase_fold"/>
</dbReference>
<name>A0A813LAI1_POLGL</name>
<feature type="transmembrane region" description="Helical" evidence="1">
    <location>
        <begin position="23"/>
        <end position="40"/>
    </location>
</feature>
<dbReference type="AlphaFoldDB" id="A0A813LAI1"/>
<dbReference type="Proteomes" id="UP000626109">
    <property type="component" value="Unassembled WGS sequence"/>
</dbReference>
<reference evidence="2" key="1">
    <citation type="submission" date="2021-02" db="EMBL/GenBank/DDBJ databases">
        <authorList>
            <person name="Dougan E. K."/>
            <person name="Rhodes N."/>
            <person name="Thang M."/>
            <person name="Chan C."/>
        </authorList>
    </citation>
    <scope>NUCLEOTIDE SEQUENCE</scope>
</reference>
<keyword evidence="1" id="KW-0812">Transmembrane</keyword>
<accession>A0A813LAI1</accession>
<organism evidence="2 3">
    <name type="scientific">Polarella glacialis</name>
    <name type="common">Dinoflagellate</name>
    <dbReference type="NCBI Taxonomy" id="89957"/>
    <lineage>
        <taxon>Eukaryota</taxon>
        <taxon>Sar</taxon>
        <taxon>Alveolata</taxon>
        <taxon>Dinophyceae</taxon>
        <taxon>Suessiales</taxon>
        <taxon>Suessiaceae</taxon>
        <taxon>Polarella</taxon>
    </lineage>
</organism>
<evidence type="ECO:0000256" key="1">
    <source>
        <dbReference type="SAM" id="Phobius"/>
    </source>
</evidence>
<protein>
    <submittedName>
        <fullName evidence="2">Uncharacterized protein</fullName>
    </submittedName>
</protein>
<proteinExistence type="predicted"/>
<keyword evidence="1" id="KW-1133">Transmembrane helix</keyword>
<comment type="caution">
    <text evidence="2">The sequence shown here is derived from an EMBL/GenBank/DDBJ whole genome shotgun (WGS) entry which is preliminary data.</text>
</comment>
<gene>
    <name evidence="2" type="ORF">PGLA2088_LOCUS43872</name>
</gene>
<keyword evidence="1" id="KW-0472">Membrane</keyword>
<evidence type="ECO:0000313" key="3">
    <source>
        <dbReference type="Proteomes" id="UP000626109"/>
    </source>
</evidence>
<feature type="non-terminal residue" evidence="2">
    <location>
        <position position="1"/>
    </location>
</feature>
<evidence type="ECO:0000313" key="2">
    <source>
        <dbReference type="EMBL" id="CAE8724850.1"/>
    </source>
</evidence>
<sequence>MGFGKGAGIALYASLLKVFPKQVAALVLFSPIVLFPSFLAEKMQAAKKTGASPLKIFTIWGNRN</sequence>
<dbReference type="SUPFAM" id="SSF53474">
    <property type="entry name" value="alpha/beta-Hydrolases"/>
    <property type="match status" value="1"/>
</dbReference>